<reference evidence="2" key="1">
    <citation type="submission" date="2020-10" db="EMBL/GenBank/DDBJ databases">
        <title>Chromosome-scale genome assembly of the Allis shad, Alosa alosa.</title>
        <authorList>
            <person name="Margot Z."/>
            <person name="Christophe K."/>
            <person name="Cabau C."/>
            <person name="Louis A."/>
            <person name="Berthelot C."/>
            <person name="Parey E."/>
            <person name="Roest Crollius H."/>
            <person name="Montfort J."/>
            <person name="Robinson-Rechavi M."/>
            <person name="Bucao C."/>
            <person name="Bouchez O."/>
            <person name="Gislard M."/>
            <person name="Lluch J."/>
            <person name="Milhes M."/>
            <person name="Lampietro C."/>
            <person name="Lopez Roques C."/>
            <person name="Donnadieu C."/>
            <person name="Braasch I."/>
            <person name="Desvignes T."/>
            <person name="Postlethwait J."/>
            <person name="Bobe J."/>
            <person name="Guiguen Y."/>
        </authorList>
    </citation>
    <scope>NUCLEOTIDE SEQUENCE</scope>
    <source>
        <strain evidence="2">M-15738</strain>
        <tissue evidence="2">Blood</tissue>
    </source>
</reference>
<feature type="region of interest" description="Disordered" evidence="1">
    <location>
        <begin position="53"/>
        <end position="98"/>
    </location>
</feature>
<feature type="compositionally biased region" description="Polar residues" evidence="1">
    <location>
        <begin position="83"/>
        <end position="94"/>
    </location>
</feature>
<sequence>MSSVIQRGMSWRKVPMWLMLPNPNNQTQTGANDGASEDYCMLSPQNQTTAAQTENAVPSATGGVTVESKDGPSEDAEVITPIPNAQNQTTSAHSIGTDGASEDAVLTTVLNLQDGTTNTGIDILPVV</sequence>
<evidence type="ECO:0000313" key="3">
    <source>
        <dbReference type="Proteomes" id="UP000823561"/>
    </source>
</evidence>
<organism evidence="2 3">
    <name type="scientific">Alosa alosa</name>
    <name type="common">allis shad</name>
    <dbReference type="NCBI Taxonomy" id="278164"/>
    <lineage>
        <taxon>Eukaryota</taxon>
        <taxon>Metazoa</taxon>
        <taxon>Chordata</taxon>
        <taxon>Craniata</taxon>
        <taxon>Vertebrata</taxon>
        <taxon>Euteleostomi</taxon>
        <taxon>Actinopterygii</taxon>
        <taxon>Neopterygii</taxon>
        <taxon>Teleostei</taxon>
        <taxon>Clupei</taxon>
        <taxon>Clupeiformes</taxon>
        <taxon>Clupeoidei</taxon>
        <taxon>Clupeidae</taxon>
        <taxon>Alosa</taxon>
    </lineage>
</organism>
<protein>
    <submittedName>
        <fullName evidence="2">Uncharacterized protein</fullName>
    </submittedName>
</protein>
<dbReference type="EMBL" id="JADWDJ010000022">
    <property type="protein sequence ID" value="KAG5262712.1"/>
    <property type="molecule type" value="Genomic_DNA"/>
</dbReference>
<evidence type="ECO:0000256" key="1">
    <source>
        <dbReference type="SAM" id="MobiDB-lite"/>
    </source>
</evidence>
<dbReference type="AlphaFoldDB" id="A0AAV6FM20"/>
<comment type="caution">
    <text evidence="2">The sequence shown here is derived from an EMBL/GenBank/DDBJ whole genome shotgun (WGS) entry which is preliminary data.</text>
</comment>
<keyword evidence="3" id="KW-1185">Reference proteome</keyword>
<name>A0AAV6FM20_9TELE</name>
<accession>A0AAV6FM20</accession>
<dbReference type="Proteomes" id="UP000823561">
    <property type="component" value="Chromosome 22"/>
</dbReference>
<proteinExistence type="predicted"/>
<gene>
    <name evidence="2" type="ORF">AALO_G00278030</name>
</gene>
<evidence type="ECO:0000313" key="2">
    <source>
        <dbReference type="EMBL" id="KAG5262712.1"/>
    </source>
</evidence>